<dbReference type="PANTHER" id="PTHR40467">
    <property type="match status" value="1"/>
</dbReference>
<evidence type="ECO:0000313" key="3">
    <source>
        <dbReference type="Proteomes" id="UP001217582"/>
    </source>
</evidence>
<feature type="transmembrane region" description="Helical" evidence="1">
    <location>
        <begin position="156"/>
        <end position="174"/>
    </location>
</feature>
<dbReference type="PANTHER" id="PTHR40467:SF1">
    <property type="match status" value="1"/>
</dbReference>
<reference evidence="2 3" key="1">
    <citation type="submission" date="2023-03" db="EMBL/GenBank/DDBJ databases">
        <title>Mating type loci evolution in Malassezia.</title>
        <authorList>
            <person name="Coelho M.A."/>
        </authorList>
    </citation>
    <scope>NUCLEOTIDE SEQUENCE [LARGE SCALE GENOMIC DNA]</scope>
    <source>
        <strain evidence="2 3">CBS 13387</strain>
    </source>
</reference>
<gene>
    <name evidence="2" type="ORF">MARU1_002698</name>
</gene>
<keyword evidence="1" id="KW-1133">Transmembrane helix</keyword>
<keyword evidence="1" id="KW-0472">Membrane</keyword>
<feature type="transmembrane region" description="Helical" evidence="1">
    <location>
        <begin position="215"/>
        <end position="233"/>
    </location>
</feature>
<feature type="transmembrane region" description="Helical" evidence="1">
    <location>
        <begin position="21"/>
        <end position="38"/>
    </location>
</feature>
<dbReference type="Proteomes" id="UP001217582">
    <property type="component" value="Chromosome 5"/>
</dbReference>
<dbReference type="AlphaFoldDB" id="A0AAJ5Z7J8"/>
<sequence>MTQLFTLYRLNWWPRAIGARVSYAFFWVMSLLCGYLIHKCTPSRSQQDPSPIPRPDNQEWQLKTEWVLLTFATMSMPALVCLMGLRRSGRQHYRPAITDVQKPFASMAETAWRIPSSYRRFLWFMCSLGLSLVTLLAGQVYTIVFMRTLPHSGADGTLYVAFWMLTVHILSALVQWIMSEKVRSRALLFAFKFYYFLVYFIFYRNLFARLRSFDQFALVQLLSSTWVCLWYPFCMSQTWLRTLNLSSSRPISHDMHVKKISLYFYLRTIAQHTTMLAFLGWLSLLHFGINQPLYPFFAFDDDDSYNYRLTIIGSLAIWASEMASNFLTTLLCRAVYGVHMAHLGLTEMRLYPELVPTLVWISLHVLMNMLFFLIVRDSTCLLRNLTSPSVCEQASGWP</sequence>
<feature type="transmembrane region" description="Helical" evidence="1">
    <location>
        <begin position="186"/>
        <end position="203"/>
    </location>
</feature>
<dbReference type="EMBL" id="CP119920">
    <property type="protein sequence ID" value="WFD16656.1"/>
    <property type="molecule type" value="Genomic_DNA"/>
</dbReference>
<keyword evidence="1" id="KW-0812">Transmembrane</keyword>
<accession>A0AAJ5Z7J8</accession>
<feature type="transmembrane region" description="Helical" evidence="1">
    <location>
        <begin position="121"/>
        <end position="144"/>
    </location>
</feature>
<feature type="transmembrane region" description="Helical" evidence="1">
    <location>
        <begin position="264"/>
        <end position="289"/>
    </location>
</feature>
<name>A0AAJ5Z7J8_9BASI</name>
<evidence type="ECO:0000313" key="2">
    <source>
        <dbReference type="EMBL" id="WFD16656.1"/>
    </source>
</evidence>
<proteinExistence type="predicted"/>
<evidence type="ECO:0000256" key="1">
    <source>
        <dbReference type="SAM" id="Phobius"/>
    </source>
</evidence>
<protein>
    <submittedName>
        <fullName evidence="2">Uncharacterized protein</fullName>
    </submittedName>
</protein>
<dbReference type="InterPro" id="IPR039966">
    <property type="entry name" value="C553.12c"/>
</dbReference>
<feature type="transmembrane region" description="Helical" evidence="1">
    <location>
        <begin position="357"/>
        <end position="375"/>
    </location>
</feature>
<feature type="transmembrane region" description="Helical" evidence="1">
    <location>
        <begin position="66"/>
        <end position="85"/>
    </location>
</feature>
<keyword evidence="3" id="KW-1185">Reference proteome</keyword>
<organism evidence="2 3">
    <name type="scientific">Malassezia arunalokei</name>
    <dbReference type="NCBI Taxonomy" id="1514897"/>
    <lineage>
        <taxon>Eukaryota</taxon>
        <taxon>Fungi</taxon>
        <taxon>Dikarya</taxon>
        <taxon>Basidiomycota</taxon>
        <taxon>Ustilaginomycotina</taxon>
        <taxon>Malasseziomycetes</taxon>
        <taxon>Malasseziales</taxon>
        <taxon>Malasseziaceae</taxon>
        <taxon>Malassezia</taxon>
    </lineage>
</organism>